<organism evidence="2 3">
    <name type="scientific">Aquipseudomonas alcaligenes</name>
    <name type="common">Pseudomonas alcaligenes</name>
    <dbReference type="NCBI Taxonomy" id="43263"/>
    <lineage>
        <taxon>Bacteria</taxon>
        <taxon>Pseudomonadati</taxon>
        <taxon>Pseudomonadota</taxon>
        <taxon>Gammaproteobacteria</taxon>
        <taxon>Pseudomonadales</taxon>
        <taxon>Pseudomonadaceae</taxon>
        <taxon>Aquipseudomonas</taxon>
    </lineage>
</organism>
<dbReference type="SUPFAM" id="SSF56645">
    <property type="entry name" value="Acyl-CoA dehydrogenase NM domain-like"/>
    <property type="match status" value="1"/>
</dbReference>
<gene>
    <name evidence="2" type="ORF">SAMN05878282_102403</name>
</gene>
<accession>A0A1N6QE93</accession>
<dbReference type="Gene3D" id="2.40.110.10">
    <property type="entry name" value="Butyryl-CoA Dehydrogenase, subunit A, domain 2"/>
    <property type="match status" value="1"/>
</dbReference>
<dbReference type="GO" id="GO:0016627">
    <property type="term" value="F:oxidoreductase activity, acting on the CH-CH group of donors"/>
    <property type="evidence" value="ECO:0007669"/>
    <property type="project" value="InterPro"/>
</dbReference>
<protein>
    <recommendedName>
        <fullName evidence="1">Acyl-CoA oxidase/dehydrogenase middle domain-containing protein</fullName>
    </recommendedName>
</protein>
<feature type="domain" description="Acyl-CoA oxidase/dehydrogenase middle" evidence="1">
    <location>
        <begin position="81"/>
        <end position="162"/>
    </location>
</feature>
<dbReference type="InterPro" id="IPR046373">
    <property type="entry name" value="Acyl-CoA_Oxase/DH_mid-dom_sf"/>
</dbReference>
<dbReference type="AlphaFoldDB" id="A0A1N6QE93"/>
<dbReference type="EMBL" id="FTMP01000002">
    <property type="protein sequence ID" value="SIQ14870.1"/>
    <property type="molecule type" value="Genomic_DNA"/>
</dbReference>
<name>A0A1N6QE93_AQUAC</name>
<evidence type="ECO:0000313" key="3">
    <source>
        <dbReference type="Proteomes" id="UP000185841"/>
    </source>
</evidence>
<dbReference type="Proteomes" id="UP000185841">
    <property type="component" value="Unassembled WGS sequence"/>
</dbReference>
<evidence type="ECO:0000259" key="1">
    <source>
        <dbReference type="Pfam" id="PF02770"/>
    </source>
</evidence>
<dbReference type="Pfam" id="PF02770">
    <property type="entry name" value="Acyl-CoA_dh_M"/>
    <property type="match status" value="1"/>
</dbReference>
<reference evidence="2 3" key="1">
    <citation type="submission" date="2017-01" db="EMBL/GenBank/DDBJ databases">
        <authorList>
            <person name="Mah S.A."/>
            <person name="Swanson W.J."/>
            <person name="Moy G.W."/>
            <person name="Vacquier V.D."/>
        </authorList>
    </citation>
    <scope>NUCLEOTIDE SEQUENCE [LARGE SCALE GENOMIC DNA]</scope>
    <source>
        <strain evidence="2 3">RU36E</strain>
    </source>
</reference>
<dbReference type="InterPro" id="IPR006091">
    <property type="entry name" value="Acyl-CoA_Oxase/DH_mid-dom"/>
</dbReference>
<proteinExistence type="predicted"/>
<sequence>MPWQSLLETRDRLPAGPLDDWYAALLERAGDSSPFALAVLGGCLAATPGLAFLAGYQGALRALWPAAPRSLGALCVTENRSSRPADLHTRLDGLHLSGRKDFVTAAEAADWLLVAARNEEQGAPRLAVGVVRSGAPGARIEPLPALGLMPDIGHARLHLDNVLCELLPGDGWDSYVKPFRSIEDLHVLAAITAWLYGIGRDGGWPAALRLRLLALIGGCAEVARHSASEPVTHLLLAGLFAQFEALRPEVDAAIGAGPESWSALWTRDCNLLAVARSARDKRLEKAGAALGF</sequence>
<evidence type="ECO:0000313" key="2">
    <source>
        <dbReference type="EMBL" id="SIQ14870.1"/>
    </source>
</evidence>
<dbReference type="RefSeq" id="WP_076425283.1">
    <property type="nucleotide sequence ID" value="NZ_FTMP01000002.1"/>
</dbReference>
<dbReference type="InterPro" id="IPR009100">
    <property type="entry name" value="AcylCoA_DH/oxidase_NM_dom_sf"/>
</dbReference>